<keyword evidence="2" id="KW-0808">Transferase</keyword>
<protein>
    <submittedName>
        <fullName evidence="2">Glycosyltransferase family 61 protein</fullName>
    </submittedName>
</protein>
<sequence length="399" mass="45328">MQMQFLDGIGDNMEFRKFDDNADSATISNKKLTYEVFDGAYIVPKSKGNKNKGGVYRADGSPVEKSALARGKFLYQSPGKRKFNNPVEIRDESVVFAGHYFDHFGHFLLESLARIWAISSEENVSKIIYIPGEGVAGKFLPLLREIFLDASIEVEILTSPVRYRKVVVPEPGIIIKKSINSNYQKYLRKISEKFFDPKSLEKYKEPLYLSRAGLGQKQRLAYGERELEAALQEAHIRTVRPEKLKFSDQLKLIHQHDLILGFEGSQMHNVLFSDGGKKILYFDYRPVNSNYVMIDKLMGNDSVYLSTEPPAEYRKFVPGGLTSEPFIFDPGKLSSDIQEITGVRISPPVITKTSRVEFAAHWSSWMCNKLISWRVKGIKNGPMDADLFSKNMRVLTSAI</sequence>
<dbReference type="GO" id="GO:0016757">
    <property type="term" value="F:glycosyltransferase activity"/>
    <property type="evidence" value="ECO:0007669"/>
    <property type="project" value="InterPro"/>
</dbReference>
<name>A0A3M0MIK8_9RHOB</name>
<dbReference type="Pfam" id="PF04577">
    <property type="entry name" value="Glyco_transf_61"/>
    <property type="match status" value="1"/>
</dbReference>
<feature type="domain" description="Glycosyltransferase 61 catalytic" evidence="1">
    <location>
        <begin position="104"/>
        <end position="279"/>
    </location>
</feature>
<accession>A0A3M0MIK8</accession>
<evidence type="ECO:0000259" key="1">
    <source>
        <dbReference type="Pfam" id="PF04577"/>
    </source>
</evidence>
<keyword evidence="3" id="KW-1185">Reference proteome</keyword>
<dbReference type="InterPro" id="IPR049625">
    <property type="entry name" value="Glyco_transf_61_cat"/>
</dbReference>
<proteinExistence type="predicted"/>
<evidence type="ECO:0000313" key="3">
    <source>
        <dbReference type="Proteomes" id="UP000273516"/>
    </source>
</evidence>
<reference evidence="2 3" key="1">
    <citation type="submission" date="2018-07" db="EMBL/GenBank/DDBJ databases">
        <authorList>
            <person name="Zhang Y."/>
            <person name="Wang L."/>
            <person name="Ma S."/>
        </authorList>
    </citation>
    <scope>NUCLEOTIDE SEQUENCE [LARGE SCALE GENOMIC DNA]</scope>
    <source>
        <strain evidence="2 3">4-2</strain>
    </source>
</reference>
<dbReference type="Proteomes" id="UP000273516">
    <property type="component" value="Unassembled WGS sequence"/>
</dbReference>
<organism evidence="2 3">
    <name type="scientific">Paracoccus alkanivorans</name>
    <dbReference type="NCBI Taxonomy" id="2116655"/>
    <lineage>
        <taxon>Bacteria</taxon>
        <taxon>Pseudomonadati</taxon>
        <taxon>Pseudomonadota</taxon>
        <taxon>Alphaproteobacteria</taxon>
        <taxon>Rhodobacterales</taxon>
        <taxon>Paracoccaceae</taxon>
        <taxon>Paracoccus</taxon>
    </lineage>
</organism>
<comment type="caution">
    <text evidence="2">The sequence shown here is derived from an EMBL/GenBank/DDBJ whole genome shotgun (WGS) entry which is preliminary data.</text>
</comment>
<gene>
    <name evidence="2" type="ORF">C9E81_01635</name>
</gene>
<dbReference type="OrthoDB" id="7843421at2"/>
<dbReference type="AlphaFoldDB" id="A0A3M0MIK8"/>
<dbReference type="EMBL" id="QOKZ01000001">
    <property type="protein sequence ID" value="RMC37478.1"/>
    <property type="molecule type" value="Genomic_DNA"/>
</dbReference>
<evidence type="ECO:0000313" key="2">
    <source>
        <dbReference type="EMBL" id="RMC37478.1"/>
    </source>
</evidence>